<name>A0AAV4G9H1_9GAST</name>
<proteinExistence type="predicted"/>
<evidence type="ECO:0000256" key="1">
    <source>
        <dbReference type="SAM" id="Phobius"/>
    </source>
</evidence>
<keyword evidence="3" id="KW-1185">Reference proteome</keyword>
<dbReference type="AlphaFoldDB" id="A0AAV4G9H1"/>
<protein>
    <submittedName>
        <fullName evidence="2">Uncharacterized protein</fullName>
    </submittedName>
</protein>
<keyword evidence="1" id="KW-1133">Transmembrane helix</keyword>
<reference evidence="2 3" key="1">
    <citation type="journal article" date="2021" name="Elife">
        <title>Chloroplast acquisition without the gene transfer in kleptoplastic sea slugs, Plakobranchus ocellatus.</title>
        <authorList>
            <person name="Maeda T."/>
            <person name="Takahashi S."/>
            <person name="Yoshida T."/>
            <person name="Shimamura S."/>
            <person name="Takaki Y."/>
            <person name="Nagai Y."/>
            <person name="Toyoda A."/>
            <person name="Suzuki Y."/>
            <person name="Arimoto A."/>
            <person name="Ishii H."/>
            <person name="Satoh N."/>
            <person name="Nishiyama T."/>
            <person name="Hasebe M."/>
            <person name="Maruyama T."/>
            <person name="Minagawa J."/>
            <person name="Obokata J."/>
            <person name="Shigenobu S."/>
        </authorList>
    </citation>
    <scope>NUCLEOTIDE SEQUENCE [LARGE SCALE GENOMIC DNA]</scope>
</reference>
<gene>
    <name evidence="2" type="ORF">ElyMa_000613500</name>
</gene>
<evidence type="ECO:0000313" key="2">
    <source>
        <dbReference type="EMBL" id="GFR81854.1"/>
    </source>
</evidence>
<accession>A0AAV4G9H1</accession>
<sequence length="110" mass="11522">MLFLLVVVVLVFSVVAVEMLLLLLVVVVMLYALAGAVVVVGVDNIVAFHGDLRNAIGGGDSVVVAICGELVFNGGSFNFLKLEEQRGSVVSASGLISGSRGFDSQPRRML</sequence>
<organism evidence="2 3">
    <name type="scientific">Elysia marginata</name>
    <dbReference type="NCBI Taxonomy" id="1093978"/>
    <lineage>
        <taxon>Eukaryota</taxon>
        <taxon>Metazoa</taxon>
        <taxon>Spiralia</taxon>
        <taxon>Lophotrochozoa</taxon>
        <taxon>Mollusca</taxon>
        <taxon>Gastropoda</taxon>
        <taxon>Heterobranchia</taxon>
        <taxon>Euthyneura</taxon>
        <taxon>Panpulmonata</taxon>
        <taxon>Sacoglossa</taxon>
        <taxon>Placobranchoidea</taxon>
        <taxon>Plakobranchidae</taxon>
        <taxon>Elysia</taxon>
    </lineage>
</organism>
<evidence type="ECO:0000313" key="3">
    <source>
        <dbReference type="Proteomes" id="UP000762676"/>
    </source>
</evidence>
<keyword evidence="1" id="KW-0472">Membrane</keyword>
<keyword evidence="1" id="KW-0812">Transmembrane</keyword>
<dbReference type="Proteomes" id="UP000762676">
    <property type="component" value="Unassembled WGS sequence"/>
</dbReference>
<feature type="transmembrane region" description="Helical" evidence="1">
    <location>
        <begin position="26"/>
        <end position="46"/>
    </location>
</feature>
<comment type="caution">
    <text evidence="2">The sequence shown here is derived from an EMBL/GenBank/DDBJ whole genome shotgun (WGS) entry which is preliminary data.</text>
</comment>
<dbReference type="EMBL" id="BMAT01001224">
    <property type="protein sequence ID" value="GFR81854.1"/>
    <property type="molecule type" value="Genomic_DNA"/>
</dbReference>